<protein>
    <recommendedName>
        <fullName evidence="5">Pentacotripeptide-repeat region of PRORP domain-containing protein</fullName>
    </recommendedName>
</protein>
<evidence type="ECO:0000256" key="1">
    <source>
        <dbReference type="ARBA" id="ARBA00022737"/>
    </source>
</evidence>
<dbReference type="HOGENOM" id="CLU_002706_0_0_1"/>
<dbReference type="FunFam" id="1.25.40.10:FF:000158">
    <property type="entry name" value="pentatricopeptide repeat-containing protein At2g33680"/>
    <property type="match status" value="1"/>
</dbReference>
<dbReference type="eggNOG" id="KOG4197">
    <property type="taxonomic scope" value="Eukaryota"/>
</dbReference>
<dbReference type="InterPro" id="IPR002885">
    <property type="entry name" value="PPR_rpt"/>
</dbReference>
<name>D8RHM6_SELML</name>
<dbReference type="Proteomes" id="UP000001514">
    <property type="component" value="Unassembled WGS sequence"/>
</dbReference>
<dbReference type="GO" id="GO:0048731">
    <property type="term" value="P:system development"/>
    <property type="evidence" value="ECO:0007669"/>
    <property type="project" value="UniProtKB-ARBA"/>
</dbReference>
<sequence length="331" mass="35804">MSNAWQQRDLASAIQLCGDARDHAAGSRIHADIAGSRRWNGDRYLANLLIEMYGKCGDLGAARAVFDNLGSPNRFSWTILFAAYARNGKLEDARRVFEEMPERGIVVWNSLLSLLGKRGMIAEAERVFEAMKGRRNALFDAISDKDGVSWNTILAAYAQAGDLTSASSIFLGAPERSSISWNTMLASTSGFACAAQAMELFHEMAIEGHSPDQLSFSSLLNACSHAGSIDQSLLLFHAMARDHQELLIESQHVTTMVDALGRAGRTLAAQELAEDDGRDAVAVRSLLGACRIHHNVELSTRLAGENSSPPLRCGSNFSLLANTYSATAAVL</sequence>
<dbReference type="InterPro" id="IPR050421">
    <property type="entry name" value="PPR"/>
</dbReference>
<dbReference type="NCBIfam" id="TIGR00756">
    <property type="entry name" value="PPR"/>
    <property type="match status" value="2"/>
</dbReference>
<evidence type="ECO:0008006" key="5">
    <source>
        <dbReference type="Google" id="ProtNLM"/>
    </source>
</evidence>
<dbReference type="AlphaFoldDB" id="D8RHM6"/>
<keyword evidence="4" id="KW-1185">Reference proteome</keyword>
<dbReference type="Pfam" id="PF13041">
    <property type="entry name" value="PPR_2"/>
    <property type="match status" value="1"/>
</dbReference>
<gene>
    <name evidence="3" type="ORF">SELMODRAFT_93404</name>
</gene>
<dbReference type="PANTHER" id="PTHR47928:SF190">
    <property type="entry name" value="PENTACOTRIPEPTIDE-REPEAT REGION OF PRORP DOMAIN-CONTAINING PROTEIN"/>
    <property type="match status" value="1"/>
</dbReference>
<evidence type="ECO:0000313" key="4">
    <source>
        <dbReference type="Proteomes" id="UP000001514"/>
    </source>
</evidence>
<feature type="repeat" description="PPR" evidence="2">
    <location>
        <begin position="73"/>
        <end position="107"/>
    </location>
</feature>
<dbReference type="Gene3D" id="1.25.40.10">
    <property type="entry name" value="Tetratricopeptide repeat domain"/>
    <property type="match status" value="2"/>
</dbReference>
<dbReference type="Gramene" id="EFJ28308">
    <property type="protein sequence ID" value="EFJ28308"/>
    <property type="gene ID" value="SELMODRAFT_93404"/>
</dbReference>
<dbReference type="InterPro" id="IPR011990">
    <property type="entry name" value="TPR-like_helical_dom_sf"/>
</dbReference>
<organism evidence="4">
    <name type="scientific">Selaginella moellendorffii</name>
    <name type="common">Spikemoss</name>
    <dbReference type="NCBI Taxonomy" id="88036"/>
    <lineage>
        <taxon>Eukaryota</taxon>
        <taxon>Viridiplantae</taxon>
        <taxon>Streptophyta</taxon>
        <taxon>Embryophyta</taxon>
        <taxon>Tracheophyta</taxon>
        <taxon>Lycopodiopsida</taxon>
        <taxon>Selaginellales</taxon>
        <taxon>Selaginellaceae</taxon>
        <taxon>Selaginella</taxon>
    </lineage>
</organism>
<dbReference type="KEGG" id="smo:SELMODRAFT_93404"/>
<accession>D8RHM6</accession>
<proteinExistence type="predicted"/>
<keyword evidence="1" id="KW-0677">Repeat</keyword>
<evidence type="ECO:0000256" key="2">
    <source>
        <dbReference type="PROSITE-ProRule" id="PRU00708"/>
    </source>
</evidence>
<dbReference type="EMBL" id="GL377579">
    <property type="protein sequence ID" value="EFJ28308.1"/>
    <property type="molecule type" value="Genomic_DNA"/>
</dbReference>
<dbReference type="Pfam" id="PF01535">
    <property type="entry name" value="PPR"/>
    <property type="match status" value="4"/>
</dbReference>
<reference evidence="3 4" key="1">
    <citation type="journal article" date="2011" name="Science">
        <title>The Selaginella genome identifies genetic changes associated with the evolution of vascular plants.</title>
        <authorList>
            <person name="Banks J.A."/>
            <person name="Nishiyama T."/>
            <person name="Hasebe M."/>
            <person name="Bowman J.L."/>
            <person name="Gribskov M."/>
            <person name="dePamphilis C."/>
            <person name="Albert V.A."/>
            <person name="Aono N."/>
            <person name="Aoyama T."/>
            <person name="Ambrose B.A."/>
            <person name="Ashton N.W."/>
            <person name="Axtell M.J."/>
            <person name="Barker E."/>
            <person name="Barker M.S."/>
            <person name="Bennetzen J.L."/>
            <person name="Bonawitz N.D."/>
            <person name="Chapple C."/>
            <person name="Cheng C."/>
            <person name="Correa L.G."/>
            <person name="Dacre M."/>
            <person name="DeBarry J."/>
            <person name="Dreyer I."/>
            <person name="Elias M."/>
            <person name="Engstrom E.M."/>
            <person name="Estelle M."/>
            <person name="Feng L."/>
            <person name="Finet C."/>
            <person name="Floyd S.K."/>
            <person name="Frommer W.B."/>
            <person name="Fujita T."/>
            <person name="Gramzow L."/>
            <person name="Gutensohn M."/>
            <person name="Harholt J."/>
            <person name="Hattori M."/>
            <person name="Heyl A."/>
            <person name="Hirai T."/>
            <person name="Hiwatashi Y."/>
            <person name="Ishikawa M."/>
            <person name="Iwata M."/>
            <person name="Karol K.G."/>
            <person name="Koehler B."/>
            <person name="Kolukisaoglu U."/>
            <person name="Kubo M."/>
            <person name="Kurata T."/>
            <person name="Lalonde S."/>
            <person name="Li K."/>
            <person name="Li Y."/>
            <person name="Litt A."/>
            <person name="Lyons E."/>
            <person name="Manning G."/>
            <person name="Maruyama T."/>
            <person name="Michael T.P."/>
            <person name="Mikami K."/>
            <person name="Miyazaki S."/>
            <person name="Morinaga S."/>
            <person name="Murata T."/>
            <person name="Mueller-Roeber B."/>
            <person name="Nelson D.R."/>
            <person name="Obara M."/>
            <person name="Oguri Y."/>
            <person name="Olmstead R.G."/>
            <person name="Onodera N."/>
            <person name="Petersen B.L."/>
            <person name="Pils B."/>
            <person name="Prigge M."/>
            <person name="Rensing S.A."/>
            <person name="Riano-Pachon D.M."/>
            <person name="Roberts A.W."/>
            <person name="Sato Y."/>
            <person name="Scheller H.V."/>
            <person name="Schulz B."/>
            <person name="Schulz C."/>
            <person name="Shakirov E.V."/>
            <person name="Shibagaki N."/>
            <person name="Shinohara N."/>
            <person name="Shippen D.E."/>
            <person name="Soerensen I."/>
            <person name="Sotooka R."/>
            <person name="Sugimoto N."/>
            <person name="Sugita M."/>
            <person name="Sumikawa N."/>
            <person name="Tanurdzic M."/>
            <person name="Theissen G."/>
            <person name="Ulvskov P."/>
            <person name="Wakazuki S."/>
            <person name="Weng J.K."/>
            <person name="Willats W.W."/>
            <person name="Wipf D."/>
            <person name="Wolf P.G."/>
            <person name="Yang L."/>
            <person name="Zimmer A.D."/>
            <person name="Zhu Q."/>
            <person name="Mitros T."/>
            <person name="Hellsten U."/>
            <person name="Loque D."/>
            <person name="Otillar R."/>
            <person name="Salamov A."/>
            <person name="Schmutz J."/>
            <person name="Shapiro H."/>
            <person name="Lindquist E."/>
            <person name="Lucas S."/>
            <person name="Rokhsar D."/>
            <person name="Grigoriev I.V."/>
        </authorList>
    </citation>
    <scope>NUCLEOTIDE SEQUENCE [LARGE SCALE GENOMIC DNA]</scope>
</reference>
<dbReference type="PROSITE" id="PS51375">
    <property type="entry name" value="PPR"/>
    <property type="match status" value="2"/>
</dbReference>
<evidence type="ECO:0000313" key="3">
    <source>
        <dbReference type="EMBL" id="EFJ28308.1"/>
    </source>
</evidence>
<dbReference type="InParanoid" id="D8RHM6"/>
<feature type="repeat" description="PPR" evidence="2">
    <location>
        <begin position="177"/>
        <end position="211"/>
    </location>
</feature>
<dbReference type="PANTHER" id="PTHR47928">
    <property type="entry name" value="REPEAT-CONTAINING PROTEIN, PUTATIVE-RELATED"/>
    <property type="match status" value="1"/>
</dbReference>